<protein>
    <submittedName>
        <fullName evidence="1">Uncharacterized protein</fullName>
    </submittedName>
</protein>
<dbReference type="EMBL" id="BAAALS010000014">
    <property type="protein sequence ID" value="GAA1757682.1"/>
    <property type="molecule type" value="Genomic_DNA"/>
</dbReference>
<evidence type="ECO:0000313" key="2">
    <source>
        <dbReference type="Proteomes" id="UP001500655"/>
    </source>
</evidence>
<accession>A0ABP4WQH7</accession>
<name>A0ABP4WQH7_9ACTN</name>
<sequence length="287" mass="30337">MRLRSVVGVLVVLAVIAGVGAFVVLRRVGPNLPGLLLGQACSVRADSGAVSLDTGQMANAATIAAVGLRRGVPERAIVVALATALQESELRNLTHGDRDSLGLFQQRPSQGWGSAEQVRDPRYAAGKFYTALLKVKGWKDMRVTEAAQRVQRSAYPEAYQKWADEAQVLTDALAGHAAGAVTCLLSGQPGSRGPVAAERLSAAMRKDWGDKLTIAGTASTGVELAAPSDRAGWQLAHWLVAHANERGVRVVRFGTREWRSDGRGWQRVDAAGGGAGERVVAEVFAPA</sequence>
<comment type="caution">
    <text evidence="1">The sequence shown here is derived from an EMBL/GenBank/DDBJ whole genome shotgun (WGS) entry which is preliminary data.</text>
</comment>
<dbReference type="Proteomes" id="UP001500655">
    <property type="component" value="Unassembled WGS sequence"/>
</dbReference>
<evidence type="ECO:0000313" key="1">
    <source>
        <dbReference type="EMBL" id="GAA1757682.1"/>
    </source>
</evidence>
<proteinExistence type="predicted"/>
<gene>
    <name evidence="1" type="ORF">GCM10009681_31180</name>
</gene>
<reference evidence="2" key="1">
    <citation type="journal article" date="2019" name="Int. J. Syst. Evol. Microbiol.">
        <title>The Global Catalogue of Microorganisms (GCM) 10K type strain sequencing project: providing services to taxonomists for standard genome sequencing and annotation.</title>
        <authorList>
            <consortium name="The Broad Institute Genomics Platform"/>
            <consortium name="The Broad Institute Genome Sequencing Center for Infectious Disease"/>
            <person name="Wu L."/>
            <person name="Ma J."/>
        </authorList>
    </citation>
    <scope>NUCLEOTIDE SEQUENCE [LARGE SCALE GENOMIC DNA]</scope>
    <source>
        <strain evidence="2">JCM 13249</strain>
    </source>
</reference>
<dbReference type="RefSeq" id="WP_344082125.1">
    <property type="nucleotide sequence ID" value="NZ_BAAALS010000014.1"/>
</dbReference>
<organism evidence="1 2">
    <name type="scientific">Luedemannella helvata</name>
    <dbReference type="NCBI Taxonomy" id="349315"/>
    <lineage>
        <taxon>Bacteria</taxon>
        <taxon>Bacillati</taxon>
        <taxon>Actinomycetota</taxon>
        <taxon>Actinomycetes</taxon>
        <taxon>Micromonosporales</taxon>
        <taxon>Micromonosporaceae</taxon>
        <taxon>Luedemannella</taxon>
    </lineage>
</organism>
<keyword evidence="2" id="KW-1185">Reference proteome</keyword>